<geneLocation type="plasmid" evidence="3">
    <name>pfdu301a</name>
</geneLocation>
<dbReference type="RefSeq" id="WP_171778272.1">
    <property type="nucleotide sequence ID" value="NZ_CP045273.1"/>
</dbReference>
<keyword evidence="1" id="KW-1133">Transmembrane helix</keyword>
<keyword evidence="1" id="KW-0472">Membrane</keyword>
<evidence type="ECO:0000256" key="1">
    <source>
        <dbReference type="SAM" id="Phobius"/>
    </source>
</evidence>
<keyword evidence="2" id="KW-0614">Plasmid</keyword>
<organism evidence="2 3">
    <name type="scientific">Priestia megaterium</name>
    <name type="common">Bacillus megaterium</name>
    <dbReference type="NCBI Taxonomy" id="1404"/>
    <lineage>
        <taxon>Bacteria</taxon>
        <taxon>Bacillati</taxon>
        <taxon>Bacillota</taxon>
        <taxon>Bacilli</taxon>
        <taxon>Bacillales</taxon>
        <taxon>Bacillaceae</taxon>
        <taxon>Priestia</taxon>
    </lineage>
</organism>
<keyword evidence="1" id="KW-0812">Transmembrane</keyword>
<dbReference type="EMBL" id="CP045273">
    <property type="protein sequence ID" value="QJX80287.1"/>
    <property type="molecule type" value="Genomic_DNA"/>
</dbReference>
<gene>
    <name evidence="2" type="ORF">FDZ14_29785</name>
</gene>
<dbReference type="Proteomes" id="UP000501076">
    <property type="component" value="Plasmid pFDU301A"/>
</dbReference>
<evidence type="ECO:0000313" key="3">
    <source>
        <dbReference type="Proteomes" id="UP000501076"/>
    </source>
</evidence>
<sequence>MNKYSAIFIITIFICVALYSVFGLLFGNGGDIAEDAIKTFGLIIVVMLSFLITQMFYVIDLLKKKNEKQEEVIK</sequence>
<dbReference type="AlphaFoldDB" id="A0A6M6E6Y4"/>
<feature type="transmembrane region" description="Helical" evidence="1">
    <location>
        <begin position="39"/>
        <end position="59"/>
    </location>
</feature>
<reference evidence="2 3" key="1">
    <citation type="submission" date="2019-10" db="EMBL/GenBank/DDBJ databases">
        <title>Complete genome sequences for adaption low water activity.</title>
        <authorList>
            <person name="Zhao L."/>
            <person name="Zhong J."/>
        </authorList>
    </citation>
    <scope>NUCLEOTIDE SEQUENCE [LARGE SCALE GENOMIC DNA]</scope>
    <source>
        <strain evidence="2 3">FDU301</strain>
        <plasmid evidence="3">pfdu301a</plasmid>
    </source>
</reference>
<proteinExistence type="predicted"/>
<protein>
    <submittedName>
        <fullName evidence="2">Uncharacterized protein</fullName>
    </submittedName>
</protein>
<evidence type="ECO:0000313" key="2">
    <source>
        <dbReference type="EMBL" id="QJX80287.1"/>
    </source>
</evidence>
<name>A0A6M6E6Y4_PRIMG</name>
<accession>A0A6M6E6Y4</accession>
<feature type="transmembrane region" description="Helical" evidence="1">
    <location>
        <begin position="7"/>
        <end position="27"/>
    </location>
</feature>